<dbReference type="Proteomes" id="UP001179181">
    <property type="component" value="Unassembled WGS sequence"/>
</dbReference>
<accession>A0ABX0UH84</accession>
<name>A0ABX0UH84_9BACT</name>
<reference evidence="1 2" key="1">
    <citation type="submission" date="2020-03" db="EMBL/GenBank/DDBJ databases">
        <title>Genomic Encyclopedia of Type Strains, Phase IV (KMG-IV): sequencing the most valuable type-strain genomes for metagenomic binning, comparative biology and taxonomic classification.</title>
        <authorList>
            <person name="Goeker M."/>
        </authorList>
    </citation>
    <scope>NUCLEOTIDE SEQUENCE [LARGE SCALE GENOMIC DNA]</scope>
    <source>
        <strain evidence="1 2">DSM 102865</strain>
    </source>
</reference>
<dbReference type="PROSITE" id="PS51257">
    <property type="entry name" value="PROKAR_LIPOPROTEIN"/>
    <property type="match status" value="1"/>
</dbReference>
<proteinExistence type="predicted"/>
<keyword evidence="2" id="KW-1185">Reference proteome</keyword>
<dbReference type="EMBL" id="JAASQJ010000001">
    <property type="protein sequence ID" value="NIJ52373.1"/>
    <property type="molecule type" value="Genomic_DNA"/>
</dbReference>
<evidence type="ECO:0000313" key="2">
    <source>
        <dbReference type="Proteomes" id="UP001179181"/>
    </source>
</evidence>
<comment type="caution">
    <text evidence="1">The sequence shown here is derived from an EMBL/GenBank/DDBJ whole genome shotgun (WGS) entry which is preliminary data.</text>
</comment>
<organism evidence="1 2">
    <name type="scientific">Dyadobacter arcticus</name>
    <dbReference type="NCBI Taxonomy" id="1078754"/>
    <lineage>
        <taxon>Bacteria</taxon>
        <taxon>Pseudomonadati</taxon>
        <taxon>Bacteroidota</taxon>
        <taxon>Cytophagia</taxon>
        <taxon>Cytophagales</taxon>
        <taxon>Spirosomataceae</taxon>
        <taxon>Dyadobacter</taxon>
    </lineage>
</organism>
<dbReference type="SUPFAM" id="SSF49464">
    <property type="entry name" value="Carboxypeptidase regulatory domain-like"/>
    <property type="match status" value="1"/>
</dbReference>
<protein>
    <recommendedName>
        <fullName evidence="3">Carboxypeptidase regulatory-like domain-containing protein</fullName>
    </recommendedName>
</protein>
<gene>
    <name evidence="1" type="ORF">FHS68_001529</name>
</gene>
<dbReference type="RefSeq" id="WP_167268621.1">
    <property type="nucleotide sequence ID" value="NZ_JAASQJ010000001.1"/>
</dbReference>
<evidence type="ECO:0008006" key="3">
    <source>
        <dbReference type="Google" id="ProtNLM"/>
    </source>
</evidence>
<dbReference type="InterPro" id="IPR008969">
    <property type="entry name" value="CarboxyPept-like_regulatory"/>
</dbReference>
<evidence type="ECO:0000313" key="1">
    <source>
        <dbReference type="EMBL" id="NIJ52373.1"/>
    </source>
</evidence>
<sequence>MNKFARYSFIALAAFQTIFYACKSDFPSAPTTISGILTDSNNIPVQGIEVRFAGIRNKGLSGITVFEEFVLTDNEGKYRLTKTVPNATDFASCQPTSDNINAFFLIRNGRLHHITAPLVIEPKDYGTAITRNFILKRLP</sequence>